<dbReference type="PANTHER" id="PTHR13789:SF309">
    <property type="entry name" value="PUTATIVE (AFU_ORTHOLOGUE AFUA_6G14510)-RELATED"/>
    <property type="match status" value="1"/>
</dbReference>
<evidence type="ECO:0000259" key="3">
    <source>
        <dbReference type="Pfam" id="PF01494"/>
    </source>
</evidence>
<dbReference type="EMBL" id="PVTJ01000005">
    <property type="protein sequence ID" value="PRY58695.1"/>
    <property type="molecule type" value="Genomic_DNA"/>
</dbReference>
<dbReference type="Gene3D" id="3.50.50.60">
    <property type="entry name" value="FAD/NAD(P)-binding domain"/>
    <property type="match status" value="1"/>
</dbReference>
<dbReference type="Proteomes" id="UP000238176">
    <property type="component" value="Unassembled WGS sequence"/>
</dbReference>
<keyword evidence="2" id="KW-0503">Monooxygenase</keyword>
<reference evidence="4 5" key="1">
    <citation type="submission" date="2018-03" db="EMBL/GenBank/DDBJ databases">
        <title>Genomic Encyclopedia of Type Strains, Phase III (KMG-III): the genomes of soil and plant-associated and newly described type strains.</title>
        <authorList>
            <person name="Whitman W."/>
        </authorList>
    </citation>
    <scope>NUCLEOTIDE SEQUENCE [LARGE SCALE GENOMIC DNA]</scope>
    <source>
        <strain evidence="4 5">CGMCC 4.7067</strain>
    </source>
</reference>
<keyword evidence="1" id="KW-0560">Oxidoreductase</keyword>
<dbReference type="AlphaFoldDB" id="A0A2T0UL93"/>
<dbReference type="OrthoDB" id="9782160at2"/>
<dbReference type="InterPro" id="IPR050493">
    <property type="entry name" value="FAD-dep_Monooxygenase_BioMet"/>
</dbReference>
<protein>
    <submittedName>
        <fullName evidence="4">2-polyprenyl-6-methoxyphenol hydroxylase-like FAD-dependent oxidoreductase</fullName>
    </submittedName>
</protein>
<gene>
    <name evidence="4" type="ORF">B0I28_105410</name>
</gene>
<dbReference type="SUPFAM" id="SSF51905">
    <property type="entry name" value="FAD/NAD(P)-binding domain"/>
    <property type="match status" value="1"/>
</dbReference>
<feature type="domain" description="FAD-binding" evidence="3">
    <location>
        <begin position="6"/>
        <end position="331"/>
    </location>
</feature>
<proteinExistence type="predicted"/>
<dbReference type="GO" id="GO:0071949">
    <property type="term" value="F:FAD binding"/>
    <property type="evidence" value="ECO:0007669"/>
    <property type="project" value="InterPro"/>
</dbReference>
<evidence type="ECO:0000313" key="5">
    <source>
        <dbReference type="Proteomes" id="UP000238176"/>
    </source>
</evidence>
<dbReference type="InterPro" id="IPR036188">
    <property type="entry name" value="FAD/NAD-bd_sf"/>
</dbReference>
<accession>A0A2T0UL93</accession>
<dbReference type="PRINTS" id="PR00420">
    <property type="entry name" value="RNGMNOXGNASE"/>
</dbReference>
<sequence>MTPGNAIVVGAGIGGLAAAIALRRTGWDVTVLERRAEAGEIGAGMSQGPNALRALDALGVGDRAREVGTPFYGTANLREPSGRDLNRAESGQSLPLLGFHRADLHRLLLDAVPAAAIRTGAAVTGYQTAPSGAAVSLGDEVLEADLVVAADGVHSTARRTLWPDAPDPAFWHYTVWRGVADLDLDPAAGGMTLAKDRYFLIMPLPEARVYWALGARAETAGERSADEAAEVRRRTAGWHDPIPALLDATPPDRVLHHDIADLDHAPLPTYVHGSVALLGDAAHPMSPDLGQGAGQALEDAVVLAAALAGAPDVSTALARYDAERRPRTQWIAHAAHRKGTGYISGSAARQRMLVWSTRMLSARTLASLTAKGLARVWDWEPPRLT</sequence>
<organism evidence="4 5">
    <name type="scientific">Glycomyces artemisiae</name>
    <dbReference type="NCBI Taxonomy" id="1076443"/>
    <lineage>
        <taxon>Bacteria</taxon>
        <taxon>Bacillati</taxon>
        <taxon>Actinomycetota</taxon>
        <taxon>Actinomycetes</taxon>
        <taxon>Glycomycetales</taxon>
        <taxon>Glycomycetaceae</taxon>
        <taxon>Glycomyces</taxon>
    </lineage>
</organism>
<dbReference type="InterPro" id="IPR002938">
    <property type="entry name" value="FAD-bd"/>
</dbReference>
<dbReference type="RefSeq" id="WP_106364752.1">
    <property type="nucleotide sequence ID" value="NZ_PVTJ01000005.1"/>
</dbReference>
<evidence type="ECO:0000256" key="2">
    <source>
        <dbReference type="ARBA" id="ARBA00023033"/>
    </source>
</evidence>
<dbReference type="PANTHER" id="PTHR13789">
    <property type="entry name" value="MONOOXYGENASE"/>
    <property type="match status" value="1"/>
</dbReference>
<name>A0A2T0UL93_9ACTN</name>
<comment type="caution">
    <text evidence="4">The sequence shown here is derived from an EMBL/GenBank/DDBJ whole genome shotgun (WGS) entry which is preliminary data.</text>
</comment>
<evidence type="ECO:0000256" key="1">
    <source>
        <dbReference type="ARBA" id="ARBA00023002"/>
    </source>
</evidence>
<keyword evidence="5" id="KW-1185">Reference proteome</keyword>
<evidence type="ECO:0000313" key="4">
    <source>
        <dbReference type="EMBL" id="PRY58695.1"/>
    </source>
</evidence>
<dbReference type="Pfam" id="PF01494">
    <property type="entry name" value="FAD_binding_3"/>
    <property type="match status" value="1"/>
</dbReference>
<dbReference type="GO" id="GO:0004497">
    <property type="term" value="F:monooxygenase activity"/>
    <property type="evidence" value="ECO:0007669"/>
    <property type="project" value="UniProtKB-KW"/>
</dbReference>